<feature type="region of interest" description="Disordered" evidence="1">
    <location>
        <begin position="1068"/>
        <end position="1094"/>
    </location>
</feature>
<evidence type="ECO:0000256" key="1">
    <source>
        <dbReference type="SAM" id="MobiDB-lite"/>
    </source>
</evidence>
<evidence type="ECO:0000313" key="2">
    <source>
        <dbReference type="EMBL" id="KAG9324679.1"/>
    </source>
</evidence>
<dbReference type="GO" id="GO:0005739">
    <property type="term" value="C:mitochondrion"/>
    <property type="evidence" value="ECO:0007669"/>
    <property type="project" value="TreeGrafter"/>
</dbReference>
<comment type="caution">
    <text evidence="2">The sequence shown here is derived from an EMBL/GenBank/DDBJ whole genome shotgun (WGS) entry which is preliminary data.</text>
</comment>
<dbReference type="GO" id="GO:0003729">
    <property type="term" value="F:mRNA binding"/>
    <property type="evidence" value="ECO:0007669"/>
    <property type="project" value="TreeGrafter"/>
</dbReference>
<dbReference type="GO" id="GO:0006396">
    <property type="term" value="P:RNA processing"/>
    <property type="evidence" value="ECO:0007669"/>
    <property type="project" value="TreeGrafter"/>
</dbReference>
<dbReference type="AlphaFoldDB" id="A0A9P8A685"/>
<protein>
    <submittedName>
        <fullName evidence="2">Uncharacterized protein</fullName>
    </submittedName>
</protein>
<proteinExistence type="predicted"/>
<dbReference type="PANTHER" id="PTHR47934">
    <property type="entry name" value="PENTATRICOPEPTIDE REPEAT-CONTAINING PROTEIN PET309, MITOCHONDRIAL"/>
    <property type="match status" value="1"/>
</dbReference>
<accession>A0A9P8A685</accession>
<organism evidence="2 3">
    <name type="scientific">Mortierella alpina</name>
    <name type="common">Oleaginous fungus</name>
    <name type="synonym">Mortierella renispora</name>
    <dbReference type="NCBI Taxonomy" id="64518"/>
    <lineage>
        <taxon>Eukaryota</taxon>
        <taxon>Fungi</taxon>
        <taxon>Fungi incertae sedis</taxon>
        <taxon>Mucoromycota</taxon>
        <taxon>Mortierellomycotina</taxon>
        <taxon>Mortierellomycetes</taxon>
        <taxon>Mortierellales</taxon>
        <taxon>Mortierellaceae</taxon>
        <taxon>Mortierella</taxon>
    </lineage>
</organism>
<name>A0A9P8A685_MORAP</name>
<dbReference type="PANTHER" id="PTHR47934:SF6">
    <property type="entry name" value="MITOCHONDRIAL GROUP I INTRON SPLICING FACTOR CCM1-RELATED"/>
    <property type="match status" value="1"/>
</dbReference>
<gene>
    <name evidence="2" type="ORF">KVV02_001661</name>
</gene>
<feature type="compositionally biased region" description="Low complexity" evidence="1">
    <location>
        <begin position="1074"/>
        <end position="1088"/>
    </location>
</feature>
<evidence type="ECO:0000313" key="3">
    <source>
        <dbReference type="Proteomes" id="UP000717515"/>
    </source>
</evidence>
<dbReference type="Proteomes" id="UP000717515">
    <property type="component" value="Unassembled WGS sequence"/>
</dbReference>
<reference evidence="2" key="1">
    <citation type="submission" date="2021-07" db="EMBL/GenBank/DDBJ databases">
        <title>Draft genome of Mortierella alpina, strain LL118, isolated from an aspen leaf litter sample.</title>
        <authorList>
            <person name="Yang S."/>
            <person name="Vinatzer B.A."/>
        </authorList>
    </citation>
    <scope>NUCLEOTIDE SEQUENCE</scope>
    <source>
        <strain evidence="2">LL118</strain>
    </source>
</reference>
<dbReference type="EMBL" id="JAIFTL010000059">
    <property type="protein sequence ID" value="KAG9324679.1"/>
    <property type="molecule type" value="Genomic_DNA"/>
</dbReference>
<dbReference type="InterPro" id="IPR051114">
    <property type="entry name" value="Mito_RNA_Proc_CCM1"/>
</dbReference>
<feature type="compositionally biased region" description="Low complexity" evidence="1">
    <location>
        <begin position="967"/>
        <end position="991"/>
    </location>
</feature>
<dbReference type="Gene3D" id="1.25.40.10">
    <property type="entry name" value="Tetratricopeptide repeat domain"/>
    <property type="match status" value="1"/>
</dbReference>
<feature type="region of interest" description="Disordered" evidence="1">
    <location>
        <begin position="950"/>
        <end position="996"/>
    </location>
</feature>
<dbReference type="InterPro" id="IPR011990">
    <property type="entry name" value="TPR-like_helical_dom_sf"/>
</dbReference>
<dbReference type="GO" id="GO:0007005">
    <property type="term" value="P:mitochondrion organization"/>
    <property type="evidence" value="ECO:0007669"/>
    <property type="project" value="TreeGrafter"/>
</dbReference>
<sequence>MHAAARSTAKAGSPLCRVTLLKPSKAISLHHQRTWASSTYSSQSTTHARSAPAPAGLQQANLSTHERLWSRRFQSTAATTAFKSPAVQELEQLLVKQDYEAFQNACHTLQQQASLPSTSLSGVSTAAKSGPTKEVFHFLLRTLGENPKAFAPLSSESLSTAFEPLESALGILTEMSSEANMLGNSGLQPDRETLLLVLKIAGSGPNSVSMADKEPASASLALQRWRSARVLVDAVRHGRLPAVMSFDQWELPDLNLELDQTLWHGLFECIHDAAVPVLESGIREELNTLTYLMADQLSRSQDVQMDDQLWRYIVEAFGNSASTEKLNEVLQRLPSVHEASPELSSTVAEALANCGSTKPARDILNVLFATATKENPLSSIRPLVSLARQYAKTGNYEQIRQDYSMWMIKGSPTESTANHHRSFLAACGMALERIVKTVSRTFKDRQADILPESVLPGLVTPTQLSRFQFDEALYLGDRSHQSLSAIPLDHRTPEDYDAMMRIATRLNLLQSSRWPLQRHALSLLEDMKARGLTPLKSTYLTLMETMARSREFGASREDGHVFEKVLKVFQEMTSGPGAYTPTSARDFQPLIESCFGLYSHSPFVAGQWMYQNQLYPVAMSALQKVETMMQRALVDENQDLANGNGGIQQYHDKTTLASVLAGLGHGDEIDELLRRWDDLALQGVERDAMLYQTVIGASQVQAKMSRFVLNKVRHDMLKEQPVISMTPEIFAGLLNCCVRAKDTTAARSLIAQYSTSGEIQKTAEWYVPMVRTCLMVEGMEDEGGFLLEEMKRHDMMSDHSTSQMDGFMEFLMEYFVMRRMDFQAGREVFKSFVKSEQSQIEELVKSKKKERTAEGIKMISDRELEKRAARHQRPVEHMVERIELSPRTASMLNLLILSHIRERVQALEMEKRSGFSAGSQERLRDAQVVMHYLTGETKSRSHGVKQNVSVSTLASDSAPKTIPDIDSTISAASPPSTSSSLLYNTTTSATSPSEFHADGASNKGRLIFVNKYVLGEYIDTCIKEGSPEMLEEASWALNTVAPRVIRQARISKDTQRLRQALENAYNRGHRDSISGDSSGHLLEESSGLTQISHL</sequence>